<dbReference type="OrthoDB" id="3177228at2"/>
<dbReference type="Gene3D" id="2.60.120.1140">
    <property type="entry name" value="Protein of unknown function DUF192"/>
    <property type="match status" value="1"/>
</dbReference>
<reference evidence="1 2" key="1">
    <citation type="submission" date="2018-11" db="EMBL/GenBank/DDBJ databases">
        <title>Genomes From Bacteria Associated with the Canine Oral Cavity: a Test Case for Automated Genome-Based Taxonomic Assignment.</title>
        <authorList>
            <person name="Coil D.A."/>
            <person name="Jospin G."/>
            <person name="Darling A.E."/>
            <person name="Wallis C."/>
            <person name="Davis I.J."/>
            <person name="Harris S."/>
            <person name="Eisen J.A."/>
            <person name="Holcombe L.J."/>
            <person name="O'Flynn C."/>
        </authorList>
    </citation>
    <scope>NUCLEOTIDE SEQUENCE [LARGE SCALE GENOMIC DNA]</scope>
    <source>
        <strain evidence="1 2">OH5050</strain>
    </source>
</reference>
<protein>
    <submittedName>
        <fullName evidence="1">DUF192 domain-containing protein</fullName>
    </submittedName>
</protein>
<dbReference type="AlphaFoldDB" id="A0A3P1VB78"/>
<dbReference type="InterPro" id="IPR003795">
    <property type="entry name" value="DUF192"/>
</dbReference>
<gene>
    <name evidence="1" type="ORF">EII10_01185</name>
</gene>
<accession>A0A3P1VB78</accession>
<dbReference type="Pfam" id="PF02643">
    <property type="entry name" value="DUF192"/>
    <property type="match status" value="1"/>
</dbReference>
<dbReference type="RefSeq" id="WP_124932672.1">
    <property type="nucleotide sequence ID" value="NZ_RQZC01000001.1"/>
</dbReference>
<evidence type="ECO:0000313" key="2">
    <source>
        <dbReference type="Proteomes" id="UP000271272"/>
    </source>
</evidence>
<evidence type="ECO:0000313" key="1">
    <source>
        <dbReference type="EMBL" id="RRD30760.1"/>
    </source>
</evidence>
<sequence>MRTTAPVWSDAPPGDLPHLTVDGRDTGLPLWVASNRRERNKGLLGTDGIEGALWIPRCNWVHCFGMRYTIDVVYVRRSGTVVAVGPLAPGRIGPPHLRAGAVVEMEAGMAERLGIRRGSVLADSAR</sequence>
<dbReference type="InterPro" id="IPR038695">
    <property type="entry name" value="Saro_0823-like_sf"/>
</dbReference>
<dbReference type="EMBL" id="RQZC01000001">
    <property type="protein sequence ID" value="RRD30760.1"/>
    <property type="molecule type" value="Genomic_DNA"/>
</dbReference>
<comment type="caution">
    <text evidence="1">The sequence shown here is derived from an EMBL/GenBank/DDBJ whole genome shotgun (WGS) entry which is preliminary data.</text>
</comment>
<name>A0A3P1VB78_9ACTO</name>
<proteinExistence type="predicted"/>
<dbReference type="Proteomes" id="UP000271272">
    <property type="component" value="Unassembled WGS sequence"/>
</dbReference>
<keyword evidence="2" id="KW-1185">Reference proteome</keyword>
<organism evidence="1 2">
    <name type="scientific">Actinomyces bowdenii</name>
    <dbReference type="NCBI Taxonomy" id="131109"/>
    <lineage>
        <taxon>Bacteria</taxon>
        <taxon>Bacillati</taxon>
        <taxon>Actinomycetota</taxon>
        <taxon>Actinomycetes</taxon>
        <taxon>Actinomycetales</taxon>
        <taxon>Actinomycetaceae</taxon>
        <taxon>Actinomyces</taxon>
    </lineage>
</organism>